<comment type="function">
    <text evidence="2">Involved in the cellular defense against the biological effects of O6-methylguanine (O6-MeG) and O4-methylthymine (O4-MeT) in DNA. Repairs the methylated nucleobase in DNA by stoichiometrically transferring the methyl group to a cysteine residue in the enzyme. This is a suicide reaction: the enzyme is irreversibly inactivated.</text>
</comment>
<evidence type="ECO:0000256" key="6">
    <source>
        <dbReference type="ARBA" id="ARBA00022603"/>
    </source>
</evidence>
<evidence type="ECO:0000256" key="8">
    <source>
        <dbReference type="ARBA" id="ARBA00022763"/>
    </source>
</evidence>
<organism evidence="12 13">
    <name type="scientific">Candidatus Buchananbacteria bacterium CG10_big_fil_rev_8_21_14_0_10_33_19</name>
    <dbReference type="NCBI Taxonomy" id="1974525"/>
    <lineage>
        <taxon>Bacteria</taxon>
        <taxon>Candidatus Buchananiibacteriota</taxon>
    </lineage>
</organism>
<comment type="similarity">
    <text evidence="3">Belongs to the MGMT family.</text>
</comment>
<dbReference type="Gene3D" id="1.10.10.10">
    <property type="entry name" value="Winged helix-like DNA-binding domain superfamily/Winged helix DNA-binding domain"/>
    <property type="match status" value="1"/>
</dbReference>
<dbReference type="SUPFAM" id="SSF46767">
    <property type="entry name" value="Methylated DNA-protein cysteine methyltransferase, C-terminal domain"/>
    <property type="match status" value="1"/>
</dbReference>
<dbReference type="PANTHER" id="PTHR46460">
    <property type="entry name" value="METHYLATED-DNA--PROTEIN-CYSTEINE METHYLTRANSFERASE"/>
    <property type="match status" value="1"/>
</dbReference>
<dbReference type="PANTHER" id="PTHR46460:SF1">
    <property type="entry name" value="METHYLATED-DNA--PROTEIN-CYSTEINE METHYLTRANSFERASE"/>
    <property type="match status" value="1"/>
</dbReference>
<dbReference type="Pfam" id="PF01035">
    <property type="entry name" value="DNA_binding_1"/>
    <property type="match status" value="1"/>
</dbReference>
<dbReference type="InterPro" id="IPR014048">
    <property type="entry name" value="MethylDNA_cys_MeTrfase_DNA-bd"/>
</dbReference>
<feature type="domain" description="Methylated-DNA-[protein]-cysteine S-methyltransferase DNA binding" evidence="11">
    <location>
        <begin position="6"/>
        <end position="84"/>
    </location>
</feature>
<dbReference type="EMBL" id="PEZY01000004">
    <property type="protein sequence ID" value="PIS06498.1"/>
    <property type="molecule type" value="Genomic_DNA"/>
</dbReference>
<evidence type="ECO:0000259" key="11">
    <source>
        <dbReference type="Pfam" id="PF01035"/>
    </source>
</evidence>
<dbReference type="EC" id="2.1.1.63" evidence="4"/>
<evidence type="ECO:0000256" key="9">
    <source>
        <dbReference type="ARBA" id="ARBA00023204"/>
    </source>
</evidence>
<keyword evidence="8" id="KW-0227">DNA damage</keyword>
<dbReference type="GO" id="GO:0032259">
    <property type="term" value="P:methylation"/>
    <property type="evidence" value="ECO:0007669"/>
    <property type="project" value="UniProtKB-KW"/>
</dbReference>
<keyword evidence="6 12" id="KW-0489">Methyltransferase</keyword>
<accession>A0A2H0W560</accession>
<dbReference type="InterPro" id="IPR036217">
    <property type="entry name" value="MethylDNA_cys_MeTrfase_DNAb"/>
</dbReference>
<reference evidence="13" key="1">
    <citation type="submission" date="2017-09" db="EMBL/GenBank/DDBJ databases">
        <title>Depth-based differentiation of microbial function through sediment-hosted aquifers and enrichment of novel symbionts in the deep terrestrial subsurface.</title>
        <authorList>
            <person name="Probst A.J."/>
            <person name="Ladd B."/>
            <person name="Jarett J.K."/>
            <person name="Geller-Mcgrath D.E."/>
            <person name="Sieber C.M.K."/>
            <person name="Emerson J.B."/>
            <person name="Anantharaman K."/>
            <person name="Thomas B.C."/>
            <person name="Malmstrom R."/>
            <person name="Stieglmeier M."/>
            <person name="Klingl A."/>
            <person name="Woyke T."/>
            <person name="Ryan C.M."/>
            <person name="Banfield J.F."/>
        </authorList>
    </citation>
    <scope>NUCLEOTIDE SEQUENCE [LARGE SCALE GENOMIC DNA]</scope>
</reference>
<dbReference type="GO" id="GO:0003908">
    <property type="term" value="F:methylated-DNA-[protein]-cysteine S-methyltransferase activity"/>
    <property type="evidence" value="ECO:0007669"/>
    <property type="project" value="UniProtKB-EC"/>
</dbReference>
<dbReference type="AlphaFoldDB" id="A0A2H0W560"/>
<name>A0A2H0W560_9BACT</name>
<dbReference type="GO" id="GO:0006281">
    <property type="term" value="P:DNA repair"/>
    <property type="evidence" value="ECO:0007669"/>
    <property type="project" value="UniProtKB-KW"/>
</dbReference>
<comment type="catalytic activity">
    <reaction evidence="10">
        <text>a 6-O-methyl-2'-deoxyguanosine in DNA + L-cysteinyl-[protein] = S-methyl-L-cysteinyl-[protein] + a 2'-deoxyguanosine in DNA</text>
        <dbReference type="Rhea" id="RHEA:24000"/>
        <dbReference type="Rhea" id="RHEA-COMP:10131"/>
        <dbReference type="Rhea" id="RHEA-COMP:10132"/>
        <dbReference type="Rhea" id="RHEA-COMP:11367"/>
        <dbReference type="Rhea" id="RHEA-COMP:11368"/>
        <dbReference type="ChEBI" id="CHEBI:29950"/>
        <dbReference type="ChEBI" id="CHEBI:82612"/>
        <dbReference type="ChEBI" id="CHEBI:85445"/>
        <dbReference type="ChEBI" id="CHEBI:85448"/>
        <dbReference type="EC" id="2.1.1.63"/>
    </reaction>
</comment>
<evidence type="ECO:0000256" key="1">
    <source>
        <dbReference type="ARBA" id="ARBA00001286"/>
    </source>
</evidence>
<dbReference type="Proteomes" id="UP000229056">
    <property type="component" value="Unassembled WGS sequence"/>
</dbReference>
<comment type="caution">
    <text evidence="12">The sequence shown here is derived from an EMBL/GenBank/DDBJ whole genome shotgun (WGS) entry which is preliminary data.</text>
</comment>
<comment type="catalytic activity">
    <reaction evidence="1">
        <text>a 4-O-methyl-thymidine in DNA + L-cysteinyl-[protein] = a thymidine in DNA + S-methyl-L-cysteinyl-[protein]</text>
        <dbReference type="Rhea" id="RHEA:53428"/>
        <dbReference type="Rhea" id="RHEA-COMP:10131"/>
        <dbReference type="Rhea" id="RHEA-COMP:10132"/>
        <dbReference type="Rhea" id="RHEA-COMP:13555"/>
        <dbReference type="Rhea" id="RHEA-COMP:13556"/>
        <dbReference type="ChEBI" id="CHEBI:29950"/>
        <dbReference type="ChEBI" id="CHEBI:82612"/>
        <dbReference type="ChEBI" id="CHEBI:137386"/>
        <dbReference type="ChEBI" id="CHEBI:137387"/>
        <dbReference type="EC" id="2.1.1.63"/>
    </reaction>
</comment>
<keyword evidence="9" id="KW-0234">DNA repair</keyword>
<evidence type="ECO:0000256" key="3">
    <source>
        <dbReference type="ARBA" id="ARBA00008711"/>
    </source>
</evidence>
<dbReference type="CDD" id="cd06445">
    <property type="entry name" value="ATase"/>
    <property type="match status" value="1"/>
</dbReference>
<gene>
    <name evidence="12" type="ORF">COT80_00400</name>
</gene>
<evidence type="ECO:0000256" key="2">
    <source>
        <dbReference type="ARBA" id="ARBA00003317"/>
    </source>
</evidence>
<evidence type="ECO:0000256" key="5">
    <source>
        <dbReference type="ARBA" id="ARBA00015377"/>
    </source>
</evidence>
<dbReference type="NCBIfam" id="TIGR00589">
    <property type="entry name" value="ogt"/>
    <property type="match status" value="1"/>
</dbReference>
<dbReference type="InterPro" id="IPR036388">
    <property type="entry name" value="WH-like_DNA-bd_sf"/>
</dbReference>
<evidence type="ECO:0000313" key="13">
    <source>
        <dbReference type="Proteomes" id="UP000229056"/>
    </source>
</evidence>
<sequence>MNKKSFKDKVLEIVANIPKGSTMTYKEVAIAAKSPRAFRAVGTIMAHNFNPKIPCHRVIKSSGQIGNYNRGGERKKQAILKQEKAI</sequence>
<dbReference type="InterPro" id="IPR001497">
    <property type="entry name" value="MethylDNA_cys_MeTrfase_AS"/>
</dbReference>
<keyword evidence="7 12" id="KW-0808">Transferase</keyword>
<dbReference type="PROSITE" id="PS00374">
    <property type="entry name" value="MGMT"/>
    <property type="match status" value="1"/>
</dbReference>
<evidence type="ECO:0000256" key="10">
    <source>
        <dbReference type="ARBA" id="ARBA00049348"/>
    </source>
</evidence>
<evidence type="ECO:0000313" key="12">
    <source>
        <dbReference type="EMBL" id="PIS06498.1"/>
    </source>
</evidence>
<proteinExistence type="inferred from homology"/>
<evidence type="ECO:0000256" key="4">
    <source>
        <dbReference type="ARBA" id="ARBA00011918"/>
    </source>
</evidence>
<protein>
    <recommendedName>
        <fullName evidence="5">Methylated-DNA--protein-cysteine methyltransferase</fullName>
        <ecNumber evidence="4">2.1.1.63</ecNumber>
    </recommendedName>
</protein>
<evidence type="ECO:0000256" key="7">
    <source>
        <dbReference type="ARBA" id="ARBA00022679"/>
    </source>
</evidence>